<dbReference type="AlphaFoldDB" id="A0A8J5WM26"/>
<accession>A0A8J5WM26</accession>
<reference evidence="1" key="2">
    <citation type="submission" date="2021-02" db="EMBL/GenBank/DDBJ databases">
        <authorList>
            <person name="Kimball J.A."/>
            <person name="Haas M.W."/>
            <person name="Macchietto M."/>
            <person name="Kono T."/>
            <person name="Duquette J."/>
            <person name="Shao M."/>
        </authorList>
    </citation>
    <scope>NUCLEOTIDE SEQUENCE</scope>
    <source>
        <tissue evidence="1">Fresh leaf tissue</tissue>
    </source>
</reference>
<proteinExistence type="predicted"/>
<comment type="caution">
    <text evidence="1">The sequence shown here is derived from an EMBL/GenBank/DDBJ whole genome shotgun (WGS) entry which is preliminary data.</text>
</comment>
<gene>
    <name evidence="1" type="ORF">GUJ93_ZPchr0012g20711</name>
</gene>
<name>A0A8J5WM26_ZIZPA</name>
<reference evidence="1" key="1">
    <citation type="journal article" date="2021" name="bioRxiv">
        <title>Whole Genome Assembly and Annotation of Northern Wild Rice, Zizania palustris L., Supports a Whole Genome Duplication in the Zizania Genus.</title>
        <authorList>
            <person name="Haas M."/>
            <person name="Kono T."/>
            <person name="Macchietto M."/>
            <person name="Millas R."/>
            <person name="McGilp L."/>
            <person name="Shao M."/>
            <person name="Duquette J."/>
            <person name="Hirsch C.N."/>
            <person name="Kimball J."/>
        </authorList>
    </citation>
    <scope>NUCLEOTIDE SEQUENCE</scope>
    <source>
        <tissue evidence="1">Fresh leaf tissue</tissue>
    </source>
</reference>
<sequence>MAGRCTQRPAPSAFLAFLHIPSIAPSALLRSVKAERPRSDWGVARVSLPVEHEEDVVVAIRGGGGSWVVTAARTDGRSARLVLSPLPALG</sequence>
<protein>
    <submittedName>
        <fullName evidence="1">Uncharacterized protein</fullName>
    </submittedName>
</protein>
<organism evidence="1 2">
    <name type="scientific">Zizania palustris</name>
    <name type="common">Northern wild rice</name>
    <dbReference type="NCBI Taxonomy" id="103762"/>
    <lineage>
        <taxon>Eukaryota</taxon>
        <taxon>Viridiplantae</taxon>
        <taxon>Streptophyta</taxon>
        <taxon>Embryophyta</taxon>
        <taxon>Tracheophyta</taxon>
        <taxon>Spermatophyta</taxon>
        <taxon>Magnoliopsida</taxon>
        <taxon>Liliopsida</taxon>
        <taxon>Poales</taxon>
        <taxon>Poaceae</taxon>
        <taxon>BOP clade</taxon>
        <taxon>Oryzoideae</taxon>
        <taxon>Oryzeae</taxon>
        <taxon>Zizaniinae</taxon>
        <taxon>Zizania</taxon>
    </lineage>
</organism>
<keyword evidence="2" id="KW-1185">Reference proteome</keyword>
<dbReference type="EMBL" id="JAAALK010000080">
    <property type="protein sequence ID" value="KAG8091503.1"/>
    <property type="molecule type" value="Genomic_DNA"/>
</dbReference>
<evidence type="ECO:0000313" key="1">
    <source>
        <dbReference type="EMBL" id="KAG8091503.1"/>
    </source>
</evidence>
<dbReference type="Proteomes" id="UP000729402">
    <property type="component" value="Unassembled WGS sequence"/>
</dbReference>
<evidence type="ECO:0000313" key="2">
    <source>
        <dbReference type="Proteomes" id="UP000729402"/>
    </source>
</evidence>